<keyword evidence="2" id="KW-1185">Reference proteome</keyword>
<evidence type="ECO:0000313" key="1">
    <source>
        <dbReference type="EMBL" id="MCQ8769864.1"/>
    </source>
</evidence>
<evidence type="ECO:0000313" key="2">
    <source>
        <dbReference type="Proteomes" id="UP001142374"/>
    </source>
</evidence>
<protein>
    <submittedName>
        <fullName evidence="1">Uncharacterized protein</fullName>
    </submittedName>
</protein>
<reference evidence="1" key="1">
    <citation type="submission" date="2022-06" db="EMBL/GenBank/DDBJ databases">
        <title>WGS of actinobacteria.</title>
        <authorList>
            <person name="Thawai C."/>
        </authorList>
    </citation>
    <scope>NUCLEOTIDE SEQUENCE</scope>
    <source>
        <strain evidence="1">AA8</strain>
    </source>
</reference>
<proteinExistence type="predicted"/>
<accession>A0A9X2LEI5</accession>
<comment type="caution">
    <text evidence="1">The sequence shown here is derived from an EMBL/GenBank/DDBJ whole genome shotgun (WGS) entry which is preliminary data.</text>
</comment>
<dbReference type="Proteomes" id="UP001142374">
    <property type="component" value="Unassembled WGS sequence"/>
</dbReference>
<dbReference type="EMBL" id="JANIID010000006">
    <property type="protein sequence ID" value="MCQ8769864.1"/>
    <property type="molecule type" value="Genomic_DNA"/>
</dbReference>
<name>A0A9X2LEI5_9ACTN</name>
<sequence>MGQTELTSPIGWDGGRAEAGTPAAGHFAERPVRPYDLLLRAGCRALVLLRSALGLRRAAGALRHYLLGTGAPYRVDADALLALPAVRSAAGAQLDRWCAEALEQWRDGPRTAAAYPADSGWREVALPRAWGSVDWRLALGAFAYRLTGTVRVAADGTASADYRFAVCTCWDAGRFARLHDVGLAKGFTVTGEAFGHV</sequence>
<organism evidence="1 2">
    <name type="scientific">Streptomyces telluris</name>
    <dbReference type="NCBI Taxonomy" id="2720021"/>
    <lineage>
        <taxon>Bacteria</taxon>
        <taxon>Bacillati</taxon>
        <taxon>Actinomycetota</taxon>
        <taxon>Actinomycetes</taxon>
        <taxon>Kitasatosporales</taxon>
        <taxon>Streptomycetaceae</taxon>
        <taxon>Streptomyces</taxon>
    </lineage>
</organism>
<dbReference type="RefSeq" id="WP_256790205.1">
    <property type="nucleotide sequence ID" value="NZ_JANIID010000006.1"/>
</dbReference>
<dbReference type="AlphaFoldDB" id="A0A9X2LEI5"/>
<gene>
    <name evidence="1" type="ORF">NQU55_08725</name>
</gene>